<keyword evidence="4" id="KW-1185">Reference proteome</keyword>
<feature type="signal peptide" evidence="2">
    <location>
        <begin position="1"/>
        <end position="49"/>
    </location>
</feature>
<evidence type="ECO:0000256" key="1">
    <source>
        <dbReference type="SAM" id="MobiDB-lite"/>
    </source>
</evidence>
<proteinExistence type="predicted"/>
<protein>
    <recommendedName>
        <fullName evidence="5">Gingipain domain-containing protein</fullName>
    </recommendedName>
</protein>
<evidence type="ECO:0000313" key="4">
    <source>
        <dbReference type="Proteomes" id="UP001595533"/>
    </source>
</evidence>
<name>A0ABV7JBP6_9GAMM</name>
<dbReference type="RefSeq" id="WP_157892935.1">
    <property type="nucleotide sequence ID" value="NZ_JBHRTS010000009.1"/>
</dbReference>
<feature type="region of interest" description="Disordered" evidence="1">
    <location>
        <begin position="1"/>
        <end position="23"/>
    </location>
</feature>
<accession>A0ABV7JBP6</accession>
<gene>
    <name evidence="3" type="ORF">ACFODZ_14985</name>
</gene>
<reference evidence="4" key="1">
    <citation type="journal article" date="2019" name="Int. J. Syst. Evol. Microbiol.">
        <title>The Global Catalogue of Microorganisms (GCM) 10K type strain sequencing project: providing services to taxonomists for standard genome sequencing and annotation.</title>
        <authorList>
            <consortium name="The Broad Institute Genomics Platform"/>
            <consortium name="The Broad Institute Genome Sequencing Center for Infectious Disease"/>
            <person name="Wu L."/>
            <person name="Ma J."/>
        </authorList>
    </citation>
    <scope>NUCLEOTIDE SEQUENCE [LARGE SCALE GENOMIC DNA]</scope>
    <source>
        <strain evidence="4">KCTC 42953</strain>
    </source>
</reference>
<feature type="chain" id="PRO_5045455605" description="Gingipain domain-containing protein" evidence="2">
    <location>
        <begin position="50"/>
        <end position="614"/>
    </location>
</feature>
<evidence type="ECO:0000313" key="3">
    <source>
        <dbReference type="EMBL" id="MFC3195558.1"/>
    </source>
</evidence>
<dbReference type="EMBL" id="JBHRTS010000009">
    <property type="protein sequence ID" value="MFC3195558.1"/>
    <property type="molecule type" value="Genomic_DNA"/>
</dbReference>
<dbReference type="Proteomes" id="UP001595533">
    <property type="component" value="Unassembled WGS sequence"/>
</dbReference>
<organism evidence="3 4">
    <name type="scientific">Marinicella sediminis</name>
    <dbReference type="NCBI Taxonomy" id="1792834"/>
    <lineage>
        <taxon>Bacteria</taxon>
        <taxon>Pseudomonadati</taxon>
        <taxon>Pseudomonadota</taxon>
        <taxon>Gammaproteobacteria</taxon>
        <taxon>Lysobacterales</taxon>
        <taxon>Marinicellaceae</taxon>
        <taxon>Marinicella</taxon>
    </lineage>
</organism>
<evidence type="ECO:0000256" key="2">
    <source>
        <dbReference type="SAM" id="SignalP"/>
    </source>
</evidence>
<sequence length="614" mass="68348">MSNSQTTEPTTWQSQESKMMNNHTPNKTLAKAKMAMLLLMLSLLTPAWAGIALDQQTITLQPGWNAIYVELEPVNNQITDVFSGVPVESVWRWLPKDIGQDFVVDPAEGLLSVDGWYGYFPEPRPEAFLTNLFTISANTAYLVKLDSNTPRDISISGKPVLRKKQWVTNGFTLTGFPLVEDAEPSFADFFATSTAHANQPIYRLSTAGEWQLVDDPNLTSMNAGEAYWFYTDGTSKYQGLINVTVEQGESLEYRAAFTEIDIILSNISDVPNFISINREGGNSMPMKFLNVDPETGEEAWPDLPNVKVYEVQPGEDRIVTLAVDRTSFVEERMEQVFSISNEQGGIVRIHAGANTIQPLAVPARLARLFGNQLSRGSQMDGYAGLWMGSVRVRGVSEAQRGGVTPESVGKPFAFRVLMHVDATGQVKLIKNVVQMWQDGTYSTSASNPDYVEVDDPGYYVLLTDDSLIPNYSGITRRGGQSAGIRFSSIGYDYNGNDMLMNGDFALNQSVSVSLLIDPEMPTNPFRHKYHPDHDNLDPQFLNFRQEAFQVTREMEFFFSPNNPSYPDVADPPGWGVEEMGGVFRETLIGLHKNAIFVEGDFRLKRIASTAVLNQ</sequence>
<evidence type="ECO:0008006" key="5">
    <source>
        <dbReference type="Google" id="ProtNLM"/>
    </source>
</evidence>
<keyword evidence="2" id="KW-0732">Signal</keyword>
<comment type="caution">
    <text evidence="3">The sequence shown here is derived from an EMBL/GenBank/DDBJ whole genome shotgun (WGS) entry which is preliminary data.</text>
</comment>